<keyword evidence="7" id="KW-1185">Reference proteome</keyword>
<keyword evidence="2" id="KW-0813">Transport</keyword>
<dbReference type="EMBL" id="BAAAFM010000003">
    <property type="protein sequence ID" value="GAA0208625.1"/>
    <property type="molecule type" value="Genomic_DNA"/>
</dbReference>
<dbReference type="InterPro" id="IPR029046">
    <property type="entry name" value="LolA/LolB/LppX"/>
</dbReference>
<comment type="subunit">
    <text evidence="1">Monomer.</text>
</comment>
<evidence type="ECO:0000313" key="6">
    <source>
        <dbReference type="EMBL" id="GAA0208625.1"/>
    </source>
</evidence>
<evidence type="ECO:0000313" key="7">
    <source>
        <dbReference type="Proteomes" id="UP001501221"/>
    </source>
</evidence>
<organism evidence="6 7">
    <name type="scientific">Kangiella japonica</name>
    <dbReference type="NCBI Taxonomy" id="647384"/>
    <lineage>
        <taxon>Bacteria</taxon>
        <taxon>Pseudomonadati</taxon>
        <taxon>Pseudomonadota</taxon>
        <taxon>Gammaproteobacteria</taxon>
        <taxon>Kangiellales</taxon>
        <taxon>Kangiellaceae</taxon>
        <taxon>Kangiella</taxon>
    </lineage>
</organism>
<dbReference type="RefSeq" id="WP_343988844.1">
    <property type="nucleotide sequence ID" value="NZ_BAAAFM010000003.1"/>
</dbReference>
<gene>
    <name evidence="6" type="ORF">GCM10009123_15110</name>
</gene>
<evidence type="ECO:0000256" key="5">
    <source>
        <dbReference type="SAM" id="SignalP"/>
    </source>
</evidence>
<comment type="caution">
    <text evidence="6">The sequence shown here is derived from an EMBL/GenBank/DDBJ whole genome shotgun (WGS) entry which is preliminary data.</text>
</comment>
<accession>A0ABN0T0Q8</accession>
<evidence type="ECO:0008006" key="8">
    <source>
        <dbReference type="Google" id="ProtNLM"/>
    </source>
</evidence>
<dbReference type="CDD" id="cd16325">
    <property type="entry name" value="LolA"/>
    <property type="match status" value="1"/>
</dbReference>
<name>A0ABN0T0Q8_9GAMM</name>
<evidence type="ECO:0000256" key="4">
    <source>
        <dbReference type="ARBA" id="ARBA00022927"/>
    </source>
</evidence>
<evidence type="ECO:0000256" key="3">
    <source>
        <dbReference type="ARBA" id="ARBA00022729"/>
    </source>
</evidence>
<proteinExistence type="predicted"/>
<protein>
    <recommendedName>
        <fullName evidence="8">Outer membrane lipoprotein carrier protein LolA</fullName>
    </recommendedName>
</protein>
<dbReference type="Pfam" id="PF19574">
    <property type="entry name" value="LolA_3"/>
    <property type="match status" value="1"/>
</dbReference>
<keyword evidence="4" id="KW-0653">Protein transport</keyword>
<sequence length="211" mass="23517">MIQRIITLTILTSTLLFVFGSQSVSAFTGDSCDLKQITQVLQSQESLHQFSQEKHIKVLANPLKSSGYLLLADNDAVVWQTLKPIKSTTVISELEFKQFNKNDQPVSMPTNSDNQTSQLISSTFLSILSGNLNSLNANFEVEALCDQSSWDIRLTPTNPRIKRMIKLIQIDGSGHIEHLSFSEANDDTTKLLFTPVSEPLIKKQLGSYLVD</sequence>
<feature type="chain" id="PRO_5045470237" description="Outer membrane lipoprotein carrier protein LolA" evidence="5">
    <location>
        <begin position="27"/>
        <end position="211"/>
    </location>
</feature>
<dbReference type="InterPro" id="IPR004564">
    <property type="entry name" value="OM_lipoprot_carrier_LolA-like"/>
</dbReference>
<evidence type="ECO:0000256" key="2">
    <source>
        <dbReference type="ARBA" id="ARBA00022448"/>
    </source>
</evidence>
<evidence type="ECO:0000256" key="1">
    <source>
        <dbReference type="ARBA" id="ARBA00011245"/>
    </source>
</evidence>
<feature type="signal peptide" evidence="5">
    <location>
        <begin position="1"/>
        <end position="26"/>
    </location>
</feature>
<dbReference type="Proteomes" id="UP001501221">
    <property type="component" value="Unassembled WGS sequence"/>
</dbReference>
<keyword evidence="3 5" id="KW-0732">Signal</keyword>
<reference evidence="6 7" key="1">
    <citation type="journal article" date="2019" name="Int. J. Syst. Evol. Microbiol.">
        <title>The Global Catalogue of Microorganisms (GCM) 10K type strain sequencing project: providing services to taxonomists for standard genome sequencing and annotation.</title>
        <authorList>
            <consortium name="The Broad Institute Genomics Platform"/>
            <consortium name="The Broad Institute Genome Sequencing Center for Infectious Disease"/>
            <person name="Wu L."/>
            <person name="Ma J."/>
        </authorList>
    </citation>
    <scope>NUCLEOTIDE SEQUENCE [LARGE SCALE GENOMIC DNA]</scope>
    <source>
        <strain evidence="6 7">JCM 16211</strain>
    </source>
</reference>
<dbReference type="Gene3D" id="2.50.20.10">
    <property type="entry name" value="Lipoprotein localisation LolA/LolB/LppX"/>
    <property type="match status" value="1"/>
</dbReference>
<dbReference type="SUPFAM" id="SSF89392">
    <property type="entry name" value="Prokaryotic lipoproteins and lipoprotein localization factors"/>
    <property type="match status" value="1"/>
</dbReference>